<protein>
    <submittedName>
        <fullName evidence="2">Uncharacterized protein</fullName>
    </submittedName>
</protein>
<proteinExistence type="predicted"/>
<evidence type="ECO:0000313" key="3">
    <source>
        <dbReference type="Proteomes" id="UP000236178"/>
    </source>
</evidence>
<sequence>MVAIDNGSMTMKAELLRMAYAGGLVNHNSPEKWRKDEIASAVVDIEFRAANQTAPARSAEVGSWPVVRAALRTGRLLSLPLRSPHHAGPRALSGPGRAQSYGPRRPHVTPATGSEPTRRRVLPGTESRRELSKGSALEHQRSPSEAIKVPGVKYVPACSFGHQWFPTGVICYPRFSDNPV</sequence>
<organism evidence="2 3">
    <name type="scientific">Streptomyces populi</name>
    <dbReference type="NCBI Taxonomy" id="2058924"/>
    <lineage>
        <taxon>Bacteria</taxon>
        <taxon>Bacillati</taxon>
        <taxon>Actinomycetota</taxon>
        <taxon>Actinomycetes</taxon>
        <taxon>Kitasatosporales</taxon>
        <taxon>Streptomycetaceae</taxon>
        <taxon>Streptomyces</taxon>
    </lineage>
</organism>
<evidence type="ECO:0000256" key="1">
    <source>
        <dbReference type="SAM" id="MobiDB-lite"/>
    </source>
</evidence>
<feature type="compositionally biased region" description="Basic and acidic residues" evidence="1">
    <location>
        <begin position="126"/>
        <end position="142"/>
    </location>
</feature>
<name>A0A2I0SBQ0_9ACTN</name>
<dbReference type="OrthoDB" id="4336807at2"/>
<comment type="caution">
    <text evidence="2">The sequence shown here is derived from an EMBL/GenBank/DDBJ whole genome shotgun (WGS) entry which is preliminary data.</text>
</comment>
<dbReference type="AlphaFoldDB" id="A0A2I0SBQ0"/>
<keyword evidence="3" id="KW-1185">Reference proteome</keyword>
<gene>
    <name evidence="2" type="ORF">CW362_41085</name>
</gene>
<reference evidence="2 3" key="1">
    <citation type="submission" date="2017-12" db="EMBL/GenBank/DDBJ databases">
        <title>Streptomyces populusis sp. nov., a novel endophytic actinobacterium isolated from stems of Populus adenopoda Maxim.</title>
        <authorList>
            <person name="Wang Z."/>
        </authorList>
    </citation>
    <scope>NUCLEOTIDE SEQUENCE [LARGE SCALE GENOMIC DNA]</scope>
    <source>
        <strain evidence="2 3">A249</strain>
    </source>
</reference>
<dbReference type="Proteomes" id="UP000236178">
    <property type="component" value="Unassembled WGS sequence"/>
</dbReference>
<feature type="region of interest" description="Disordered" evidence="1">
    <location>
        <begin position="80"/>
        <end position="144"/>
    </location>
</feature>
<dbReference type="EMBL" id="PJOS01000187">
    <property type="protein sequence ID" value="PKT67322.1"/>
    <property type="molecule type" value="Genomic_DNA"/>
</dbReference>
<evidence type="ECO:0000313" key="2">
    <source>
        <dbReference type="EMBL" id="PKT67322.1"/>
    </source>
</evidence>
<accession>A0A2I0SBQ0</accession>